<reference evidence="8" key="1">
    <citation type="submission" date="2016-10" db="EMBL/GenBank/DDBJ databases">
        <authorList>
            <person name="Varghese N."/>
            <person name="Submissions S."/>
        </authorList>
    </citation>
    <scope>NUCLEOTIDE SEQUENCE [LARGE SCALE GENOMIC DNA]</scope>
    <source>
        <strain evidence="8">CGMCC 4.5579</strain>
    </source>
</reference>
<keyword evidence="8" id="KW-1185">Reference proteome</keyword>
<dbReference type="NCBIfam" id="NF000337">
    <property type="entry name" value="erm_SHROVE"/>
    <property type="match status" value="1"/>
</dbReference>
<dbReference type="Pfam" id="PF00398">
    <property type="entry name" value="RrnaAD"/>
    <property type="match status" value="1"/>
</dbReference>
<dbReference type="Proteomes" id="UP000198727">
    <property type="component" value="Unassembled WGS sequence"/>
</dbReference>
<sequence length="261" mass="29513">MHGHTQRDRNRRQFGQNFLRDRAAVLRIVDAAELRPDLPVVEAGPGEGLLTRELARRAREVLAYEIDPDMAEPLWQRFAGESNVRIVNRDFLTAKPPAESFAFVGAIPYGVTSAIVDWCLAARALVSATMVTQLEFARKRTGNYGRWSLLTVSTWPRFAWEFHGRIDRRLFRPVPRVDSAILRLARRDRPLLSGAALTRYETMVELCFSGVGGSVRASLRRMFDRGRIDAALGAAGIGRDTVVAFVHPNQWIRLFAELNQR</sequence>
<feature type="binding site" evidence="5">
    <location>
        <position position="106"/>
    </location>
    <ligand>
        <name>S-adenosyl-L-methionine</name>
        <dbReference type="ChEBI" id="CHEBI:59789"/>
    </ligand>
</feature>
<dbReference type="NCBIfam" id="NF000499">
    <property type="entry name" value="Erm23S_rRNA_broad"/>
    <property type="match status" value="1"/>
</dbReference>
<dbReference type="GO" id="GO:0000179">
    <property type="term" value="F:rRNA (adenine-N6,N6-)-dimethyltransferase activity"/>
    <property type="evidence" value="ECO:0007669"/>
    <property type="project" value="UniProtKB-UniRule"/>
</dbReference>
<feature type="binding site" evidence="5">
    <location>
        <position position="19"/>
    </location>
    <ligand>
        <name>S-adenosyl-L-methionine</name>
        <dbReference type="ChEBI" id="CHEBI:59789"/>
    </ligand>
</feature>
<name>A0A1I5KS30_9PSEU</name>
<feature type="binding site" evidence="5">
    <location>
        <position position="65"/>
    </location>
    <ligand>
        <name>S-adenosyl-L-methionine</name>
        <dbReference type="ChEBI" id="CHEBI:59789"/>
    </ligand>
</feature>
<dbReference type="InterPro" id="IPR001737">
    <property type="entry name" value="KsgA/Erm"/>
</dbReference>
<dbReference type="Gene3D" id="1.10.8.100">
    <property type="entry name" value="Ribosomal RNA adenine dimethylase-like, domain 2"/>
    <property type="match status" value="1"/>
</dbReference>
<dbReference type="EMBL" id="FOWW01000001">
    <property type="protein sequence ID" value="SFO87742.1"/>
    <property type="molecule type" value="Genomic_DNA"/>
</dbReference>
<dbReference type="GO" id="GO:0003723">
    <property type="term" value="F:RNA binding"/>
    <property type="evidence" value="ECO:0007669"/>
    <property type="project" value="UniProtKB-UniRule"/>
</dbReference>
<dbReference type="InterPro" id="IPR023165">
    <property type="entry name" value="rRNA_Ade_diMease-like_C"/>
</dbReference>
<evidence type="ECO:0000256" key="4">
    <source>
        <dbReference type="ARBA" id="ARBA00022884"/>
    </source>
</evidence>
<feature type="binding site" evidence="5">
    <location>
        <position position="44"/>
    </location>
    <ligand>
        <name>S-adenosyl-L-methionine</name>
        <dbReference type="ChEBI" id="CHEBI:59789"/>
    </ligand>
</feature>
<evidence type="ECO:0000256" key="3">
    <source>
        <dbReference type="ARBA" id="ARBA00022691"/>
    </source>
</evidence>
<keyword evidence="3 5" id="KW-0949">S-adenosyl-L-methionine</keyword>
<feature type="binding site" evidence="5">
    <location>
        <position position="90"/>
    </location>
    <ligand>
        <name>S-adenosyl-L-methionine</name>
        <dbReference type="ChEBI" id="CHEBI:59789"/>
    </ligand>
</feature>
<protein>
    <submittedName>
        <fullName evidence="7">23S rRNA (Adenine-N6)-dimethyltransferase</fullName>
    </submittedName>
</protein>
<evidence type="ECO:0000256" key="2">
    <source>
        <dbReference type="ARBA" id="ARBA00022679"/>
    </source>
</evidence>
<feature type="binding site" evidence="5">
    <location>
        <position position="17"/>
    </location>
    <ligand>
        <name>S-adenosyl-L-methionine</name>
        <dbReference type="ChEBI" id="CHEBI:59789"/>
    </ligand>
</feature>
<dbReference type="CDD" id="cd02440">
    <property type="entry name" value="AdoMet_MTases"/>
    <property type="match status" value="1"/>
</dbReference>
<evidence type="ECO:0000256" key="1">
    <source>
        <dbReference type="ARBA" id="ARBA00022603"/>
    </source>
</evidence>
<feature type="domain" description="Ribosomal RNA adenine methylase transferase N-terminal" evidence="6">
    <location>
        <begin position="24"/>
        <end position="188"/>
    </location>
</feature>
<dbReference type="InterPro" id="IPR020596">
    <property type="entry name" value="rRNA_Ade_Mease_Trfase_CS"/>
</dbReference>
<keyword evidence="2 5" id="KW-0808">Transferase</keyword>
<dbReference type="InterPro" id="IPR020598">
    <property type="entry name" value="rRNA_Ade_methylase_Trfase_N"/>
</dbReference>
<dbReference type="SMART" id="SM00650">
    <property type="entry name" value="rADc"/>
    <property type="match status" value="1"/>
</dbReference>
<proteinExistence type="inferred from homology"/>
<gene>
    <name evidence="7" type="ORF">SAMN05421810_101273</name>
</gene>
<dbReference type="STRING" id="587909.SAMN05421810_101273"/>
<organism evidence="7 8">
    <name type="scientific">Amycolatopsis arida</name>
    <dbReference type="NCBI Taxonomy" id="587909"/>
    <lineage>
        <taxon>Bacteria</taxon>
        <taxon>Bacillati</taxon>
        <taxon>Actinomycetota</taxon>
        <taxon>Actinomycetes</taxon>
        <taxon>Pseudonocardiales</taxon>
        <taxon>Pseudonocardiaceae</taxon>
        <taxon>Amycolatopsis</taxon>
    </lineage>
</organism>
<dbReference type="GO" id="GO:0005829">
    <property type="term" value="C:cytosol"/>
    <property type="evidence" value="ECO:0007669"/>
    <property type="project" value="TreeGrafter"/>
</dbReference>
<accession>A0A1I5KS30</accession>
<dbReference type="PROSITE" id="PS51689">
    <property type="entry name" value="SAM_RNA_A_N6_MT"/>
    <property type="match status" value="1"/>
</dbReference>
<dbReference type="PANTHER" id="PTHR11727">
    <property type="entry name" value="DIMETHYLADENOSINE TRANSFERASE"/>
    <property type="match status" value="1"/>
</dbReference>
<dbReference type="InterPro" id="IPR029063">
    <property type="entry name" value="SAM-dependent_MTases_sf"/>
</dbReference>
<dbReference type="SUPFAM" id="SSF53335">
    <property type="entry name" value="S-adenosyl-L-methionine-dependent methyltransferases"/>
    <property type="match status" value="1"/>
</dbReference>
<evidence type="ECO:0000313" key="8">
    <source>
        <dbReference type="Proteomes" id="UP000198727"/>
    </source>
</evidence>
<evidence type="ECO:0000256" key="5">
    <source>
        <dbReference type="PROSITE-ProRule" id="PRU01026"/>
    </source>
</evidence>
<dbReference type="PROSITE" id="PS01131">
    <property type="entry name" value="RRNA_A_DIMETH"/>
    <property type="match status" value="1"/>
</dbReference>
<keyword evidence="4 5" id="KW-0694">RNA-binding</keyword>
<dbReference type="Gene3D" id="3.40.50.150">
    <property type="entry name" value="Vaccinia Virus protein VP39"/>
    <property type="match status" value="1"/>
</dbReference>
<keyword evidence="1 5" id="KW-0489">Methyltransferase</keyword>
<comment type="similarity">
    <text evidence="5">Belongs to the class I-like SAM-binding methyltransferase superfamily. rRNA adenine N(6)-methyltransferase family.</text>
</comment>
<evidence type="ECO:0000313" key="7">
    <source>
        <dbReference type="EMBL" id="SFO87742.1"/>
    </source>
</evidence>
<evidence type="ECO:0000259" key="6">
    <source>
        <dbReference type="SMART" id="SM00650"/>
    </source>
</evidence>
<dbReference type="AlphaFoldDB" id="A0A1I5KS30"/>
<dbReference type="PANTHER" id="PTHR11727:SF7">
    <property type="entry name" value="DIMETHYLADENOSINE TRANSFERASE-RELATED"/>
    <property type="match status" value="1"/>
</dbReference>